<reference evidence="2" key="3">
    <citation type="submission" date="2023-12" db="EMBL/GenBank/DDBJ databases">
        <authorList>
            <person name="Sun Q."/>
            <person name="Inoue M."/>
        </authorList>
    </citation>
    <scope>NUCLEOTIDE SEQUENCE</scope>
    <source>
        <strain evidence="2">JCM 12289</strain>
    </source>
</reference>
<keyword evidence="1" id="KW-0472">Membrane</keyword>
<evidence type="ECO:0000313" key="5">
    <source>
        <dbReference type="Proteomes" id="UP001500962"/>
    </source>
</evidence>
<name>A0AAV3SHS2_HALDO</name>
<keyword evidence="1" id="KW-1133">Transmembrane helix</keyword>
<evidence type="ECO:0000256" key="1">
    <source>
        <dbReference type="SAM" id="Phobius"/>
    </source>
</evidence>
<keyword evidence="1" id="KW-0812">Transmembrane</keyword>
<reference evidence="3" key="2">
    <citation type="submission" date="2022-04" db="EMBL/GenBank/DDBJ databases">
        <title>Sequencing and genomic assembly of Halococcus dombrowskii.</title>
        <authorList>
            <person name="Lim S.W."/>
            <person name="MacLea K.S."/>
        </authorList>
    </citation>
    <scope>NUCLEOTIDE SEQUENCE</scope>
    <source>
        <strain evidence="3">H4</strain>
    </source>
</reference>
<feature type="transmembrane region" description="Helical" evidence="1">
    <location>
        <begin position="17"/>
        <end position="38"/>
    </location>
</feature>
<dbReference type="EMBL" id="CP095005">
    <property type="protein sequence ID" value="UOO95301.1"/>
    <property type="molecule type" value="Genomic_DNA"/>
</dbReference>
<feature type="transmembrane region" description="Helical" evidence="1">
    <location>
        <begin position="99"/>
        <end position="117"/>
    </location>
</feature>
<organism evidence="2 5">
    <name type="scientific">Halococcus dombrowskii</name>
    <dbReference type="NCBI Taxonomy" id="179637"/>
    <lineage>
        <taxon>Archaea</taxon>
        <taxon>Methanobacteriati</taxon>
        <taxon>Methanobacteriota</taxon>
        <taxon>Stenosarchaea group</taxon>
        <taxon>Halobacteria</taxon>
        <taxon>Halobacteriales</taxon>
        <taxon>Halococcaceae</taxon>
        <taxon>Halococcus</taxon>
    </lineage>
</organism>
<keyword evidence="4" id="KW-1185">Reference proteome</keyword>
<dbReference type="RefSeq" id="WP_244702861.1">
    <property type="nucleotide sequence ID" value="NZ_BAAADN010000037.1"/>
</dbReference>
<dbReference type="InterPro" id="IPR055692">
    <property type="entry name" value="DUF7268"/>
</dbReference>
<feature type="transmembrane region" description="Helical" evidence="1">
    <location>
        <begin position="50"/>
        <end position="70"/>
    </location>
</feature>
<protein>
    <submittedName>
        <fullName evidence="2">Uncharacterized protein</fullName>
    </submittedName>
</protein>
<accession>A0AAV3SHS2</accession>
<sequence length="118" mass="12398">MARYDPLLAWLRRRLRLVATAGAVGIVLGGIAAVVIAVLDDPTTASTQTFAIGTLAFGFGILGWSGSALAGRSIEGLQRRLDTNSDWTERDSRRAMTRLSGFGAGVMAGVVIVTPLLP</sequence>
<dbReference type="EMBL" id="BAAADN010000037">
    <property type="protein sequence ID" value="GAA0466454.1"/>
    <property type="molecule type" value="Genomic_DNA"/>
</dbReference>
<dbReference type="GeneID" id="71760374"/>
<proteinExistence type="predicted"/>
<dbReference type="Pfam" id="PF23930">
    <property type="entry name" value="DUF7268"/>
    <property type="match status" value="1"/>
</dbReference>
<dbReference type="KEGG" id="hdo:MUK72_00960"/>
<evidence type="ECO:0000313" key="3">
    <source>
        <dbReference type="EMBL" id="UOO95301.1"/>
    </source>
</evidence>
<gene>
    <name evidence="2" type="ORF">GCM10008985_24290</name>
    <name evidence="3" type="ORF">MUK72_00960</name>
</gene>
<reference evidence="2" key="1">
    <citation type="journal article" date="2014" name="Int. J. Syst. Evol. Microbiol.">
        <title>Complete genome sequence of Corynebacterium casei LMG S-19264T (=DSM 44701T), isolated from a smear-ripened cheese.</title>
        <authorList>
            <consortium name="US DOE Joint Genome Institute (JGI-PGF)"/>
            <person name="Walter F."/>
            <person name="Albersmeier A."/>
            <person name="Kalinowski J."/>
            <person name="Ruckert C."/>
        </authorList>
    </citation>
    <scope>NUCLEOTIDE SEQUENCE</scope>
    <source>
        <strain evidence="2">JCM 12289</strain>
    </source>
</reference>
<dbReference type="AlphaFoldDB" id="A0AAV3SHS2"/>
<dbReference type="Proteomes" id="UP000830542">
    <property type="component" value="Chromosome"/>
</dbReference>
<evidence type="ECO:0000313" key="2">
    <source>
        <dbReference type="EMBL" id="GAA0466454.1"/>
    </source>
</evidence>
<dbReference type="Proteomes" id="UP001500962">
    <property type="component" value="Unassembled WGS sequence"/>
</dbReference>
<evidence type="ECO:0000313" key="4">
    <source>
        <dbReference type="Proteomes" id="UP000830542"/>
    </source>
</evidence>